<keyword evidence="4" id="KW-1185">Reference proteome</keyword>
<feature type="domain" description="DAD" evidence="2">
    <location>
        <begin position="76"/>
        <end position="106"/>
    </location>
</feature>
<comment type="caution">
    <text evidence="3">The sequence shown here is derived from an EMBL/GenBank/DDBJ whole genome shotgun (WGS) entry which is preliminary data.</text>
</comment>
<gene>
    <name evidence="3" type="ORF">EVAR_37135_1</name>
</gene>
<organism evidence="3 4">
    <name type="scientific">Eumeta variegata</name>
    <name type="common">Bagworm moth</name>
    <name type="synonym">Eumeta japonica</name>
    <dbReference type="NCBI Taxonomy" id="151549"/>
    <lineage>
        <taxon>Eukaryota</taxon>
        <taxon>Metazoa</taxon>
        <taxon>Ecdysozoa</taxon>
        <taxon>Arthropoda</taxon>
        <taxon>Hexapoda</taxon>
        <taxon>Insecta</taxon>
        <taxon>Pterygota</taxon>
        <taxon>Neoptera</taxon>
        <taxon>Endopterygota</taxon>
        <taxon>Lepidoptera</taxon>
        <taxon>Glossata</taxon>
        <taxon>Ditrysia</taxon>
        <taxon>Tineoidea</taxon>
        <taxon>Psychidae</taxon>
        <taxon>Oiketicinae</taxon>
        <taxon>Eumeta</taxon>
    </lineage>
</organism>
<dbReference type="OrthoDB" id="1104827at2759"/>
<dbReference type="Proteomes" id="UP000299102">
    <property type="component" value="Unassembled WGS sequence"/>
</dbReference>
<dbReference type="InterPro" id="IPR014767">
    <property type="entry name" value="DAD_dom"/>
</dbReference>
<sequence>MEEKRGGQVEKAMERGRNGKRKGENEKKRKGRERGKKKDGKSEGGLKKRTMERKQASSLLGSVGRALSRGGDGAARDAQKGEFDDLISALRTGDVFSDDKIKRARKGGKAPRREDSRERHK</sequence>
<feature type="compositionally biased region" description="Basic and acidic residues" evidence="1">
    <location>
        <begin position="111"/>
        <end position="121"/>
    </location>
</feature>
<protein>
    <recommendedName>
        <fullName evidence="2">DAD domain-containing protein</fullName>
    </recommendedName>
</protein>
<feature type="compositionally biased region" description="Basic and acidic residues" evidence="1">
    <location>
        <begin position="74"/>
        <end position="83"/>
    </location>
</feature>
<feature type="compositionally biased region" description="Basic and acidic residues" evidence="1">
    <location>
        <begin position="1"/>
        <end position="27"/>
    </location>
</feature>
<reference evidence="3 4" key="1">
    <citation type="journal article" date="2019" name="Commun. Biol.">
        <title>The bagworm genome reveals a unique fibroin gene that provides high tensile strength.</title>
        <authorList>
            <person name="Kono N."/>
            <person name="Nakamura H."/>
            <person name="Ohtoshi R."/>
            <person name="Tomita M."/>
            <person name="Numata K."/>
            <person name="Arakawa K."/>
        </authorList>
    </citation>
    <scope>NUCLEOTIDE SEQUENCE [LARGE SCALE GENOMIC DNA]</scope>
</reference>
<evidence type="ECO:0000256" key="1">
    <source>
        <dbReference type="SAM" id="MobiDB-lite"/>
    </source>
</evidence>
<accession>A0A4C1XMW6</accession>
<proteinExistence type="predicted"/>
<name>A0A4C1XMW6_EUMVA</name>
<dbReference type="AlphaFoldDB" id="A0A4C1XMW6"/>
<dbReference type="PROSITE" id="PS51231">
    <property type="entry name" value="DAD"/>
    <property type="match status" value="1"/>
</dbReference>
<feature type="region of interest" description="Disordered" evidence="1">
    <location>
        <begin position="1"/>
        <end position="121"/>
    </location>
</feature>
<dbReference type="STRING" id="151549.A0A4C1XMW6"/>
<evidence type="ECO:0000259" key="2">
    <source>
        <dbReference type="PROSITE" id="PS51231"/>
    </source>
</evidence>
<feature type="compositionally biased region" description="Basic residues" evidence="1">
    <location>
        <begin position="28"/>
        <end position="39"/>
    </location>
</feature>
<dbReference type="EMBL" id="BGZK01000924">
    <property type="protein sequence ID" value="GBP65286.1"/>
    <property type="molecule type" value="Genomic_DNA"/>
</dbReference>
<evidence type="ECO:0000313" key="3">
    <source>
        <dbReference type="EMBL" id="GBP65286.1"/>
    </source>
</evidence>
<evidence type="ECO:0000313" key="4">
    <source>
        <dbReference type="Proteomes" id="UP000299102"/>
    </source>
</evidence>